<feature type="compositionally biased region" description="Polar residues" evidence="1">
    <location>
        <begin position="92"/>
        <end position="110"/>
    </location>
</feature>
<dbReference type="EMBL" id="JAVFWL010000005">
    <property type="protein sequence ID" value="KAK6754020.1"/>
    <property type="molecule type" value="Genomic_DNA"/>
</dbReference>
<evidence type="ECO:0000256" key="1">
    <source>
        <dbReference type="SAM" id="MobiDB-lite"/>
    </source>
</evidence>
<feature type="compositionally biased region" description="Basic and acidic residues" evidence="1">
    <location>
        <begin position="32"/>
        <end position="56"/>
    </location>
</feature>
<evidence type="ECO:0000313" key="3">
    <source>
        <dbReference type="Proteomes" id="UP001303046"/>
    </source>
</evidence>
<reference evidence="2 3" key="1">
    <citation type="submission" date="2023-08" db="EMBL/GenBank/DDBJ databases">
        <title>A Necator americanus chromosomal reference genome.</title>
        <authorList>
            <person name="Ilik V."/>
            <person name="Petrzelkova K.J."/>
            <person name="Pardy F."/>
            <person name="Fuh T."/>
            <person name="Niatou-Singa F.S."/>
            <person name="Gouil Q."/>
            <person name="Baker L."/>
            <person name="Ritchie M.E."/>
            <person name="Jex A.R."/>
            <person name="Gazzola D."/>
            <person name="Li H."/>
            <person name="Toshio Fujiwara R."/>
            <person name="Zhan B."/>
            <person name="Aroian R.V."/>
            <person name="Pafco B."/>
            <person name="Schwarz E.M."/>
        </authorList>
    </citation>
    <scope>NUCLEOTIDE SEQUENCE [LARGE SCALE GENOMIC DNA]</scope>
    <source>
        <strain evidence="2 3">Aroian</strain>
        <tissue evidence="2">Whole animal</tissue>
    </source>
</reference>
<dbReference type="Proteomes" id="UP001303046">
    <property type="component" value="Unassembled WGS sequence"/>
</dbReference>
<keyword evidence="3" id="KW-1185">Reference proteome</keyword>
<protein>
    <submittedName>
        <fullName evidence="2">Uncharacterized protein</fullName>
    </submittedName>
</protein>
<organism evidence="2 3">
    <name type="scientific">Necator americanus</name>
    <name type="common">Human hookworm</name>
    <dbReference type="NCBI Taxonomy" id="51031"/>
    <lineage>
        <taxon>Eukaryota</taxon>
        <taxon>Metazoa</taxon>
        <taxon>Ecdysozoa</taxon>
        <taxon>Nematoda</taxon>
        <taxon>Chromadorea</taxon>
        <taxon>Rhabditida</taxon>
        <taxon>Rhabditina</taxon>
        <taxon>Rhabditomorpha</taxon>
        <taxon>Strongyloidea</taxon>
        <taxon>Ancylostomatidae</taxon>
        <taxon>Bunostominae</taxon>
        <taxon>Necator</taxon>
    </lineage>
</organism>
<proteinExistence type="predicted"/>
<comment type="caution">
    <text evidence="2">The sequence shown here is derived from an EMBL/GenBank/DDBJ whole genome shotgun (WGS) entry which is preliminary data.</text>
</comment>
<accession>A0ABR1DVJ0</accession>
<feature type="region of interest" description="Disordered" evidence="1">
    <location>
        <begin position="32"/>
        <end position="110"/>
    </location>
</feature>
<gene>
    <name evidence="2" type="primary">Necator_chrV.g17965</name>
    <name evidence="2" type="ORF">RB195_013175</name>
</gene>
<evidence type="ECO:0000313" key="2">
    <source>
        <dbReference type="EMBL" id="KAK6754020.1"/>
    </source>
</evidence>
<name>A0ABR1DVJ0_NECAM</name>
<sequence length="110" mass="12436">MSEPKRSTLSKDRGEVARLSWRLRATVIAKEKLPRIHTKKEETGPESHHTGKRAECKPSPGSSRSENVSRRLYLHIKAPAQKKMNEKKDSRSSSLKNTTGIPPSLHIEQN</sequence>